<feature type="compositionally biased region" description="Basic and acidic residues" evidence="1">
    <location>
        <begin position="211"/>
        <end position="242"/>
    </location>
</feature>
<dbReference type="HOGENOM" id="CLU_026389_0_0_1"/>
<feature type="compositionally biased region" description="Low complexity" evidence="1">
    <location>
        <begin position="1"/>
        <end position="13"/>
    </location>
</feature>
<evidence type="ECO:0000313" key="3">
    <source>
        <dbReference type="Proteomes" id="UP000053820"/>
    </source>
</evidence>
<evidence type="ECO:0000256" key="1">
    <source>
        <dbReference type="SAM" id="MobiDB-lite"/>
    </source>
</evidence>
<protein>
    <submittedName>
        <fullName evidence="2">Uncharacterized protein</fullName>
    </submittedName>
</protein>
<dbReference type="Proteomes" id="UP000053820">
    <property type="component" value="Unassembled WGS sequence"/>
</dbReference>
<feature type="region of interest" description="Disordered" evidence="1">
    <location>
        <begin position="1"/>
        <end position="25"/>
    </location>
</feature>
<name>A0A0C9W8B6_9AGAM</name>
<dbReference type="AlphaFoldDB" id="A0A0C9W8B6"/>
<dbReference type="EMBL" id="KN839893">
    <property type="protein sequence ID" value="KIJ59241.1"/>
    <property type="molecule type" value="Genomic_DNA"/>
</dbReference>
<proteinExistence type="predicted"/>
<gene>
    <name evidence="2" type="ORF">HYDPIDRAFT_33392</name>
</gene>
<reference evidence="2 3" key="1">
    <citation type="submission" date="2014-04" db="EMBL/GenBank/DDBJ databases">
        <title>Evolutionary Origins and Diversification of the Mycorrhizal Mutualists.</title>
        <authorList>
            <consortium name="DOE Joint Genome Institute"/>
            <consortium name="Mycorrhizal Genomics Consortium"/>
            <person name="Kohler A."/>
            <person name="Kuo A."/>
            <person name="Nagy L.G."/>
            <person name="Floudas D."/>
            <person name="Copeland A."/>
            <person name="Barry K.W."/>
            <person name="Cichocki N."/>
            <person name="Veneault-Fourrey C."/>
            <person name="LaButti K."/>
            <person name="Lindquist E.A."/>
            <person name="Lipzen A."/>
            <person name="Lundell T."/>
            <person name="Morin E."/>
            <person name="Murat C."/>
            <person name="Riley R."/>
            <person name="Ohm R."/>
            <person name="Sun H."/>
            <person name="Tunlid A."/>
            <person name="Henrissat B."/>
            <person name="Grigoriev I.V."/>
            <person name="Hibbett D.S."/>
            <person name="Martin F."/>
        </authorList>
    </citation>
    <scope>NUCLEOTIDE SEQUENCE [LARGE SCALE GENOMIC DNA]</scope>
    <source>
        <strain evidence="2 3">MD-312</strain>
    </source>
</reference>
<dbReference type="OrthoDB" id="2689409at2759"/>
<organism evidence="2 3">
    <name type="scientific">Hydnomerulius pinastri MD-312</name>
    <dbReference type="NCBI Taxonomy" id="994086"/>
    <lineage>
        <taxon>Eukaryota</taxon>
        <taxon>Fungi</taxon>
        <taxon>Dikarya</taxon>
        <taxon>Basidiomycota</taxon>
        <taxon>Agaricomycotina</taxon>
        <taxon>Agaricomycetes</taxon>
        <taxon>Agaricomycetidae</taxon>
        <taxon>Boletales</taxon>
        <taxon>Boletales incertae sedis</taxon>
        <taxon>Leucogyrophana</taxon>
    </lineage>
</organism>
<evidence type="ECO:0000313" key="2">
    <source>
        <dbReference type="EMBL" id="KIJ59241.1"/>
    </source>
</evidence>
<feature type="region of interest" description="Disordered" evidence="1">
    <location>
        <begin position="87"/>
        <end position="327"/>
    </location>
</feature>
<sequence>MPPQKKAASAAPPTDHQSPVLKTCSGKTFGVTRSVPEVVIVKPRPKPCLKRPSTPPAVPLTEDEEFENLFNICKKRCFSEVCSLSEKSRSLAPSSPLPPSSPPANDNEDEDELAVAGQLDRLEQFEEDAYPEVGDLLVPEADKEDKEFYALTDTDGYAPSQQEEDNNTQGHGAPLQDEAVHEGQDEVASEVNGEPGQGHKESDSHSNYSSDVRKKEAKIKATCERQDAALRREEDEHQHELKAIASSKGAPSKKDTSKGTGSGGHKASSKGAQKRNVISGSRADKPSNTTSKGELAAGSGEMSEQAPSIAIGPGNEDEEDGVDTTYGHTIYKGTLSDEARKECEELGVKVEEMARELVQKYGKSVHTIISNATLVMAPTRRESHWNKHQSWYFATYPLPKGGDLSVHKDQQCAHYHALVKRGNEGDHWDAVDEYWAKTCSGADSRPKTAAGRVMSARDAFAKSATAYSIGNVLRNKQMTEIINSHSVSVRGLIDWFATVLKYSSFAESSSVFPLLPQPGPGAAGNGNGGAGLMCIGKEGVQDCARRAAGIMLLQKLLDADVGYKYNFVTWKKLTALAAELHFTILNWSHNVPLPEARFDFHKLDLSQLNDLTGMFLHKKLGVIYVEEMHEAFCHKKKSCRRAKGKGKAVAGKPAAEDEDDRFDADEFTDSLCKEVVVIKWPQGKYN</sequence>
<accession>A0A0C9W8B6</accession>
<keyword evidence="3" id="KW-1185">Reference proteome</keyword>